<dbReference type="Pfam" id="PF12777">
    <property type="entry name" value="MT"/>
    <property type="match status" value="1"/>
</dbReference>
<dbReference type="Pfam" id="PF12774">
    <property type="entry name" value="AAA_6"/>
    <property type="match status" value="1"/>
</dbReference>
<dbReference type="Proteomes" id="UP001217089">
    <property type="component" value="Unassembled WGS sequence"/>
</dbReference>
<dbReference type="InterPro" id="IPR042222">
    <property type="entry name" value="Dynein_2_N"/>
</dbReference>
<dbReference type="PANTHER" id="PTHR22878:SF63">
    <property type="entry name" value="DYNEIN AXONEMAL HEAVY CHAIN 10"/>
    <property type="match status" value="1"/>
</dbReference>
<dbReference type="Pfam" id="PF03028">
    <property type="entry name" value="Dynein_heavy"/>
    <property type="match status" value="1"/>
</dbReference>
<dbReference type="Gene3D" id="6.10.140.1060">
    <property type="match status" value="1"/>
</dbReference>
<dbReference type="Gene3D" id="3.20.180.20">
    <property type="entry name" value="Dynein heavy chain, N-terminal domain 2"/>
    <property type="match status" value="1"/>
</dbReference>
<feature type="coiled-coil region" evidence="14">
    <location>
        <begin position="950"/>
        <end position="977"/>
    </location>
</feature>
<dbReference type="InterPro" id="IPR041228">
    <property type="entry name" value="Dynein_C"/>
</dbReference>
<keyword evidence="7" id="KW-0067">ATP-binding</keyword>
<keyword evidence="11" id="KW-0505">Motor protein</keyword>
<dbReference type="Pfam" id="PF12781">
    <property type="entry name" value="AAA_9"/>
    <property type="match status" value="1"/>
</dbReference>
<reference evidence="17 18" key="1">
    <citation type="submission" date="2022-12" db="EMBL/GenBank/DDBJ databases">
        <title>Chromosome-level genome of Tegillarca granosa.</title>
        <authorList>
            <person name="Kim J."/>
        </authorList>
    </citation>
    <scope>NUCLEOTIDE SEQUENCE [LARGE SCALE GENOMIC DNA]</scope>
    <source>
        <strain evidence="17">Teg-2019</strain>
        <tissue evidence="17">Adductor muscle</tissue>
    </source>
</reference>
<dbReference type="InterPro" id="IPR043160">
    <property type="entry name" value="Dynein_C_barrel"/>
</dbReference>
<dbReference type="Pfam" id="PF08393">
    <property type="entry name" value="DHC_N2"/>
    <property type="match status" value="1"/>
</dbReference>
<dbReference type="EMBL" id="JARBDR010000440">
    <property type="protein sequence ID" value="KAJ8312673.1"/>
    <property type="molecule type" value="Genomic_DNA"/>
</dbReference>
<evidence type="ECO:0000256" key="12">
    <source>
        <dbReference type="ARBA" id="ARBA00023212"/>
    </source>
</evidence>
<dbReference type="Pfam" id="PF08385">
    <property type="entry name" value="DHC_N1"/>
    <property type="match status" value="1"/>
</dbReference>
<dbReference type="Gene3D" id="1.20.140.100">
    <property type="entry name" value="Dynein heavy chain, N-terminal domain 2"/>
    <property type="match status" value="1"/>
</dbReference>
<accession>A0ABQ9FAL1</accession>
<evidence type="ECO:0000259" key="16">
    <source>
        <dbReference type="SMART" id="SM00382"/>
    </source>
</evidence>
<evidence type="ECO:0000256" key="11">
    <source>
        <dbReference type="ARBA" id="ARBA00023175"/>
    </source>
</evidence>
<feature type="compositionally biased region" description="Acidic residues" evidence="15">
    <location>
        <begin position="65"/>
        <end position="90"/>
    </location>
</feature>
<comment type="similarity">
    <text evidence="2">Belongs to the dynein heavy chain family.</text>
</comment>
<evidence type="ECO:0000313" key="18">
    <source>
        <dbReference type="Proteomes" id="UP001217089"/>
    </source>
</evidence>
<comment type="subcellular location">
    <subcellularLocation>
        <location evidence="1">Cytoplasm</location>
        <location evidence="1">Cytoskeleton</location>
        <location evidence="1">Cilium axoneme</location>
    </subcellularLocation>
</comment>
<dbReference type="Gene3D" id="1.10.287.2620">
    <property type="match status" value="1"/>
</dbReference>
<dbReference type="InterPro" id="IPR041466">
    <property type="entry name" value="Dynein_AAA5_ext"/>
</dbReference>
<proteinExistence type="inferred from homology"/>
<dbReference type="Gene3D" id="1.10.8.710">
    <property type="match status" value="1"/>
</dbReference>
<feature type="region of interest" description="Disordered" evidence="15">
    <location>
        <begin position="283"/>
        <end position="307"/>
    </location>
</feature>
<evidence type="ECO:0000256" key="7">
    <source>
        <dbReference type="ARBA" id="ARBA00022840"/>
    </source>
</evidence>
<dbReference type="Pfam" id="PF18199">
    <property type="entry name" value="Dynein_C"/>
    <property type="match status" value="1"/>
</dbReference>
<dbReference type="SMART" id="SM00382">
    <property type="entry name" value="AAA"/>
    <property type="match status" value="3"/>
</dbReference>
<dbReference type="InterPro" id="IPR024743">
    <property type="entry name" value="Dynein_HC_stalk"/>
</dbReference>
<dbReference type="InterPro" id="IPR042228">
    <property type="entry name" value="Dynein_linker_3"/>
</dbReference>
<evidence type="ECO:0000256" key="6">
    <source>
        <dbReference type="ARBA" id="ARBA00022741"/>
    </source>
</evidence>
<keyword evidence="8" id="KW-0243">Dynein</keyword>
<dbReference type="Gene3D" id="1.20.920.30">
    <property type="match status" value="1"/>
</dbReference>
<feature type="coiled-coil region" evidence="14">
    <location>
        <begin position="1365"/>
        <end position="1459"/>
    </location>
</feature>
<evidence type="ECO:0000256" key="1">
    <source>
        <dbReference type="ARBA" id="ARBA00004430"/>
    </source>
</evidence>
<evidence type="ECO:0000313" key="17">
    <source>
        <dbReference type="EMBL" id="KAJ8312673.1"/>
    </source>
</evidence>
<protein>
    <recommendedName>
        <fullName evidence="16">AAA+ ATPase domain-containing protein</fullName>
    </recommendedName>
</protein>
<evidence type="ECO:0000256" key="5">
    <source>
        <dbReference type="ARBA" id="ARBA00022737"/>
    </source>
</evidence>
<feature type="compositionally biased region" description="Basic and acidic residues" evidence="15">
    <location>
        <begin position="135"/>
        <end position="162"/>
    </location>
</feature>
<dbReference type="Pfam" id="PF12780">
    <property type="entry name" value="AAA_8"/>
    <property type="match status" value="1"/>
</dbReference>
<feature type="domain" description="AAA+ ATPase" evidence="16">
    <location>
        <begin position="2291"/>
        <end position="2439"/>
    </location>
</feature>
<dbReference type="Gene3D" id="1.10.8.1220">
    <property type="match status" value="1"/>
</dbReference>
<dbReference type="InterPro" id="IPR027417">
    <property type="entry name" value="P-loop_NTPase"/>
</dbReference>
<feature type="domain" description="AAA+ ATPase" evidence="16">
    <location>
        <begin position="2634"/>
        <end position="2785"/>
    </location>
</feature>
<dbReference type="PANTHER" id="PTHR22878">
    <property type="entry name" value="DYNEIN HEAVY CHAIN 6, AXONEMAL-LIKE-RELATED"/>
    <property type="match status" value="1"/>
</dbReference>
<feature type="domain" description="AAA+ ATPase" evidence="16">
    <location>
        <begin position="2012"/>
        <end position="2148"/>
    </location>
</feature>
<dbReference type="InterPro" id="IPR026983">
    <property type="entry name" value="DHC"/>
</dbReference>
<dbReference type="InterPro" id="IPR035706">
    <property type="entry name" value="AAA_9"/>
</dbReference>
<dbReference type="Pfam" id="PF12775">
    <property type="entry name" value="AAA_7"/>
    <property type="match status" value="1"/>
</dbReference>
<evidence type="ECO:0000256" key="13">
    <source>
        <dbReference type="ARBA" id="ARBA00023273"/>
    </source>
</evidence>
<keyword evidence="6" id="KW-0547">Nucleotide-binding</keyword>
<dbReference type="Gene3D" id="1.20.1270.280">
    <property type="match status" value="1"/>
</dbReference>
<dbReference type="Gene3D" id="3.10.490.20">
    <property type="match status" value="1"/>
</dbReference>
<evidence type="ECO:0000256" key="9">
    <source>
        <dbReference type="ARBA" id="ARBA00023054"/>
    </source>
</evidence>
<keyword evidence="4" id="KW-0493">Microtubule</keyword>
<gene>
    <name evidence="17" type="ORF">KUTeg_010046</name>
</gene>
<dbReference type="InterPro" id="IPR035699">
    <property type="entry name" value="AAA_6"/>
</dbReference>
<dbReference type="Gene3D" id="1.10.472.130">
    <property type="match status" value="1"/>
</dbReference>
<dbReference type="Gene3D" id="3.40.50.300">
    <property type="entry name" value="P-loop containing nucleotide triphosphate hydrolases"/>
    <property type="match status" value="5"/>
</dbReference>
<evidence type="ECO:0000256" key="15">
    <source>
        <dbReference type="SAM" id="MobiDB-lite"/>
    </source>
</evidence>
<evidence type="ECO:0000256" key="2">
    <source>
        <dbReference type="ARBA" id="ARBA00008887"/>
    </source>
</evidence>
<keyword evidence="10" id="KW-0969">Cilium</keyword>
<dbReference type="InterPro" id="IPR013602">
    <property type="entry name" value="Dynein_heavy_linker"/>
</dbReference>
<keyword evidence="18" id="KW-1185">Reference proteome</keyword>
<dbReference type="SUPFAM" id="SSF52540">
    <property type="entry name" value="P-loop containing nucleoside triphosphate hydrolases"/>
    <property type="match status" value="4"/>
</dbReference>
<keyword evidence="13" id="KW-0966">Cell projection</keyword>
<dbReference type="Gene3D" id="1.20.58.1120">
    <property type="match status" value="1"/>
</dbReference>
<feature type="region of interest" description="Disordered" evidence="15">
    <location>
        <begin position="65"/>
        <end position="183"/>
    </location>
</feature>
<feature type="compositionally biased region" description="Polar residues" evidence="15">
    <location>
        <begin position="283"/>
        <end position="295"/>
    </location>
</feature>
<sequence>MDDPRFEWIKDQVYLALSIKENEVFDDLLERDDGLYERQLGKFLNDTPEEEESSLLFYKIIREEEEEVEVECEPEIPDIEEEEEAAEGEGGEQQGEGDGTDAPAEQPLPVSSPTGTGDDEEGQRKVSGKKKRKGKETPSEEKADGATEDGKTPVPDGEKSEAGEGGGEDGEGQGEDSEENKMPKTKIVIQKVMKTYLYMCYTHLPEEVAEQDSVYFLRNTQGMVPLPNSLEEANETLPAYFEIGLLNGHSLVMLEQVITQVFMPLLAYNQYRNGDSGARAVSRSETQLTQASMKTDASEPVEEEDDKVNVAESRAKALLRDEFLISMQKFSSSINRTIQQIEGEVRLEIPETEYSENIDEVLADSEAMANIREICSEWAKLIRGALEAQLKKVPQGKGPLAEIDFWRERNASLSALTEQLKLPKVKHMIDIYSRVENDFDDIRTELNKYYVEAKDNVRFLSTLERHFKNITHGATFQVVIETIPSMMNALRMVWIISRHYNKDERMVPLMERIAWELAERVAKVINIRTIFSEGTEEVKHRTSEAKKMLQVWSDSYFEVRAKIEASGRDQRWEFDRTKLFGRTKYMTDICQNLYDVAQVLEEFHNIFGPELKAVTGEPKRIDEVSQRVDALVKPLAEVSFDPFVMRHKASWESVMNTFYKQVESIEGEAKKFINDSFLALRSAEGAFDMLLNFKHIRSREAINALMMQKFRDILVQYEKEVTNMDELFQKHKENPPLHKNHPPVAGSIFWERSLFHRIKHTIIRFQSMEEMMQSEMGKHARAKYLSVAKQMKAYEDQKYEHWREHVEMILPSLLKRNLLAKPAPTQSPPTPAQEEGQEENNVEIKFIVDYDPQLSEIVSETKYFEQLGFPVPELARNVALQEEKYIKYVEGLKYMLNSYHHLLGSLDNAEANLLEDHIRDLRRVIRPGFKRLNWNSLGINEFVLKCKSAISKFESLVNQIQKNAKDINQRLQMLENANLFKAPPQKQPDLLPSCKEYFEHVEKERSKDFEILARKYHAIGPLLTKMEGLVVHTNTGRSPKLANYYAYWEKKIYMALTKLIINNLRRFEIALRTEKPLFQVETLLAAPDVVLHPQANEVYKLTLQCVRDCVEGTKMFVRWMNGTCNETPPQKVEGEDELFVFSFFMDISMNPEVIDYVQTIQSNIKNTLTSMTRYLNRWKKYRSIWKVDKQSIADKWFQKGPTVVAFDDKLQYYFKAIDEVESLPLVKDQESIRLHMGPLASSVKEHAKQWVNHLGKILHDSAKENLFQLRDQLDDKSDDLEQSPSSLEDLKFVLTTISDIKTISLEVENRIRDIQERYRTLSMYDLPVTDDEKELQWKMPQIWEDLVWKSKNVDASLFTVKKKFTEITQDQIKEFQKELEKFSEKFFDSGPGSVGTDLDKGLSLMKTFREEVNQLETDRQELANAEKLFDLPITMYPNLLDVQKQMKGLEMVYALYEEQNAAREQWSETLWSNLNVQVLQEGIEGFLKNLRKMPREVKTMQAARALEGKMKEFRDSLPLFVDLKHEALRERHWKELMNKTGQKFDMNPETFTLANVFAMELHRFQETIGEIVTCASKEMGIEKGVKEIEEMWNNMKFTVVPYMKGTSNRGFILGAIDDVLQNLDDSSMNLQSMSASRFVGPFLNSVQNWEKGLSLISEVLDVWMVVQRKWMYLEGIFIGGDIRSQLPEEAKKFDQIDKTFKKIMNDTHKTPTIKTSCHAPNRLQDLEGLSMGLEKCQKSLNDYLDSKRNAFPRFFFISDDELLSILGSSDPSCVQEHMIKMYDNIAALRFQDGSNNETLATAMISAEGEVMEFRKHIPAEGRVEDWMTSVLEEMRSTNRLITKEAIFFYSANKTRVDWMMDYQGMICLAGNQVWWTWETEDVFRKVKKGHKTAMKDFAKKQHKQISDLVVQVRSQLSKNDRKKFNTVLIIDVHARDIIDSFVRDSIMDAKEFEWESQLRFYWEKEPDELLVRQCTGEFGYGYEYMGLNGRLVITPLTDRIYLTLTQALSMKLGGAPAGPAGTGKTETVKDLAKALGLLCVVTNCGEGMDYKAVGKIYSGLCQCGAWGCFDEFNRIDVSVLSVISTQLKTIQNALVLKLARFHFEGQEINMDLRVGIFITMNPGYAGRTELPESVKALFRPVVVIVPDLQQICEIMLFSEGFLLAKVLAKKMTVLYKLASEQLSKQYHYDFGLRALKSVLVMAGELKRGASELAEDLVLMRALRDMNLPKFVFEDVPLFMGLISDLFPGLDCPRVRYPNFNDAVEGILEDNGYVMLPIQVDKVVQLYETMMTRHTTMVVGPTGGGKSVVINTLAQSQTRLGIQTKLFTINPKDRSVIELYGILDPITRDWTDGLLSNIFREINKPTDKNERKYIVFDGDVDALWVENMNSVMDDNRLLTLANGERIRLQKHCALLFEVYDLQYASPATVSRCGMVYVDPKNLGYEPFWTKWLNTRQNKAERDDLKRLYDKYVVSLIDMVVEGITDGKQGEKMKMIVPLTNLNLVTQLANMLDAMLVKEVAEPDELEAVFLQALYWSIGAGLLEDGRLKFDAQIKNLASMAQIQDEDKTFAGPGELPIGQPTLYEYFWDGEQKKWIPWAKKVPKYVHDPAKKYNEILVPTVDTVRTTWLLELMVGIKHPVVLIGETGTSKTATVSNFLRTLDTETHLLLNMNFSSRTTSMDVQRNLEANVEKRTKDTYGPPPGKRLLIFVDDMNMPQVDTYGTQQPIALLKLLLERGGCYDRGKDLNWKNMRDIGYIAAMGKAGGGRNETDPRFISLFSVFNMTFPSDESLFLIYNSILVGHCQPFSKDVQDTVSNLTKMTMSLYSTIVKDLPPTPSKFHYIFNLRDLSRIYHGLCLTTPDRFAKPELFVRVWRNECLRVIGDRLINDEDKDLVNKTIKNLLDENYSSYTEKVIRDPCLFGDYRTALEDGEPRLYEDIQDYDAAKALFQEILEEYNESHTAMNLVLFDDALEHLTRIHRVLRMDQGHALLVGVGGSGKQSLCKLASFTAGCEVFEITLSRGYNENSFRDDLKILYNKLGMENKKMVFLFTDQHVAEEGFLELINNMLTSGMVPALYADDEKESIIGSIRNEAIAAGSPHAREMIWQFFVNKCAGNLHIVLAMSPVGDDLRTRCRNFPGMVNCANIDWFFPWPEQALLAVASVFISPDNQLIPENHRENVVSHIVMVHQKVGEYSKIFQQRLRRNNYVTPKNYLDFINSYLRLLEEKDKYILAQCDRLAGGLQKIAEASEQLAVLNDRLAVQKVAVTEKTAACELLLKEISSGTARATEKKQLAEAKGKEIEEQSVVISIEKKEAEDALAEALPALEAAKLALEDLDKSDVTEIRSFAKPPPEVQRVCECIVVLKGIREVSWKSAKAMMAEANFLGSLTNMDVDGITVKQTQAVKGLMSDKSMTLTVESMKSISKAGTGLLKFVEAVLGYCVVAREIKPKREKVARLEKNYHQAKRDLDKINKEVAQLDEDLKDLSQKYEEATSEQKRLSEEAEIMERRLIAADKLISGLGSENVRWNNDLQELKESRVKLLGDCLVSSAFLSYVGAFSWEFRNDLVYKIWVEDLRSRDVPLSDPFRLESLLTNDVEISKWTSEALPPDELSIQNGILTIRASRFPMCIDPQQQALNWIRRREEKNNLKICTFNDPDFLKQLELAIKYGFPFLFKDVDEYIDPVIDNVLEKNIKGEAGRQVVVLGDKEVDYDPNFRLYLNTKLANPKYTPNVFGKSMVINFTVTLKGLEDQLLSVIVKFERRELEEQRERLIQETSENKKLLKDLEDALLRELAQSQGNMLDNTELIGTLEETKTKATEVSEKLKLGAKTAIDIDKLRDGYRPAARRGAILFFILAEMSTINTMYQYSLASYLDVFELSLKKSMPDPLLQKRLRNIMDTLTHNMYNYGCTGIFERHKLLFSFQITIKLEQDENRVTQDELDFFIKVEEYVTKSMGEKYVTPPIISFESIFEQSTPMSPIVFILSPGSDPASDLMKLAERIEFGSNKLKFLSMGQGQEKVMYGGRAIDNFDRRILKTYMDEYMGDFIFDTFQPFHFYFNEEVDYKIPEDGPRDNYTGDTGSGISREDFIGKIADEVLNKLPEEFDMDKIRRKYGIEVTPTTIVLLQELERFNKLINRMSKSLATLKKALVGEVGMSNELDEVARALFNGQIPSIWRRLAPATLKSLGNWMIHFEKRYKQYYSWIHEGEPPVMWLSGLHIPESYLTALVQATCRKNGWPLDKSTLYTSVTHWQAAEDVTERAHQGCFVHGLYLEGGAWDKETNQIIRQKPKQLIQDLPVLKIIPIEAHRLKLQNTYRTPVYVTSQRRNAMGVGLVFEADLATHEHLSHWVLQGVCLILNTD</sequence>
<name>A0ABQ9FAL1_TEGGR</name>
<keyword evidence="12" id="KW-0206">Cytoskeleton</keyword>
<dbReference type="InterPro" id="IPR041589">
    <property type="entry name" value="DNAH3_AAA_lid_1"/>
</dbReference>
<feature type="coiled-coil region" evidence="14">
    <location>
        <begin position="3444"/>
        <end position="3506"/>
    </location>
</feature>
<evidence type="ECO:0000256" key="3">
    <source>
        <dbReference type="ARBA" id="ARBA00022490"/>
    </source>
</evidence>
<feature type="compositionally biased region" description="Acidic residues" evidence="15">
    <location>
        <begin position="166"/>
        <end position="178"/>
    </location>
</feature>
<dbReference type="InterPro" id="IPR024317">
    <property type="entry name" value="Dynein_heavy_chain_D4_dom"/>
</dbReference>
<dbReference type="InterPro" id="IPR004273">
    <property type="entry name" value="Dynein_heavy_D6_P-loop"/>
</dbReference>
<dbReference type="Pfam" id="PF17852">
    <property type="entry name" value="Dynein_AAA_lid"/>
    <property type="match status" value="1"/>
</dbReference>
<dbReference type="InterPro" id="IPR003593">
    <property type="entry name" value="AAA+_ATPase"/>
</dbReference>
<dbReference type="InterPro" id="IPR043157">
    <property type="entry name" value="Dynein_AAA1S"/>
</dbReference>
<feature type="coiled-coil region" evidence="14">
    <location>
        <begin position="3754"/>
        <end position="3789"/>
    </location>
</feature>
<comment type="caution">
    <text evidence="17">The sequence shown here is derived from an EMBL/GenBank/DDBJ whole genome shotgun (WGS) entry which is preliminary data.</text>
</comment>
<evidence type="ECO:0000256" key="10">
    <source>
        <dbReference type="ARBA" id="ARBA00023069"/>
    </source>
</evidence>
<keyword evidence="5" id="KW-0677">Repeat</keyword>
<dbReference type="InterPro" id="IPR013594">
    <property type="entry name" value="Dynein_heavy_tail"/>
</dbReference>
<organism evidence="17 18">
    <name type="scientific">Tegillarca granosa</name>
    <name type="common">Malaysian cockle</name>
    <name type="synonym">Anadara granosa</name>
    <dbReference type="NCBI Taxonomy" id="220873"/>
    <lineage>
        <taxon>Eukaryota</taxon>
        <taxon>Metazoa</taxon>
        <taxon>Spiralia</taxon>
        <taxon>Lophotrochozoa</taxon>
        <taxon>Mollusca</taxon>
        <taxon>Bivalvia</taxon>
        <taxon>Autobranchia</taxon>
        <taxon>Pteriomorphia</taxon>
        <taxon>Arcoida</taxon>
        <taxon>Arcoidea</taxon>
        <taxon>Arcidae</taxon>
        <taxon>Tegillarca</taxon>
    </lineage>
</organism>
<dbReference type="Gene3D" id="1.20.920.20">
    <property type="match status" value="1"/>
</dbReference>
<evidence type="ECO:0000256" key="14">
    <source>
        <dbReference type="SAM" id="Coils"/>
    </source>
</evidence>
<keyword evidence="9 14" id="KW-0175">Coiled coil</keyword>
<keyword evidence="3" id="KW-0963">Cytoplasm</keyword>
<evidence type="ECO:0000256" key="8">
    <source>
        <dbReference type="ARBA" id="ARBA00023017"/>
    </source>
</evidence>
<dbReference type="Pfam" id="PF17857">
    <property type="entry name" value="AAA_lid_1"/>
    <property type="match status" value="1"/>
</dbReference>
<evidence type="ECO:0000256" key="4">
    <source>
        <dbReference type="ARBA" id="ARBA00022701"/>
    </source>
</evidence>